<dbReference type="CDD" id="cd17961">
    <property type="entry name" value="DEADc_DDX56"/>
    <property type="match status" value="1"/>
</dbReference>
<keyword evidence="3" id="KW-0378">Hydrolase</keyword>
<dbReference type="SUPFAM" id="SSF52540">
    <property type="entry name" value="P-loop containing nucleoside triphosphate hydrolases"/>
    <property type="match status" value="2"/>
</dbReference>
<dbReference type="InterPro" id="IPR050079">
    <property type="entry name" value="DEAD_box_RNA_helicase"/>
</dbReference>
<dbReference type="EC" id="3.6.4.13" evidence="1"/>
<evidence type="ECO:0000313" key="13">
    <source>
        <dbReference type="EMBL" id="CAG6682268.1"/>
    </source>
</evidence>
<evidence type="ECO:0000256" key="8">
    <source>
        <dbReference type="ARBA" id="ARBA00047984"/>
    </source>
</evidence>
<evidence type="ECO:0000259" key="12">
    <source>
        <dbReference type="PROSITE" id="PS51195"/>
    </source>
</evidence>
<dbReference type="InterPro" id="IPR014001">
    <property type="entry name" value="Helicase_ATP-bd"/>
</dbReference>
<organism evidence="13">
    <name type="scientific">Cacopsylla melanoneura</name>
    <dbReference type="NCBI Taxonomy" id="428564"/>
    <lineage>
        <taxon>Eukaryota</taxon>
        <taxon>Metazoa</taxon>
        <taxon>Ecdysozoa</taxon>
        <taxon>Arthropoda</taxon>
        <taxon>Hexapoda</taxon>
        <taxon>Insecta</taxon>
        <taxon>Pterygota</taxon>
        <taxon>Neoptera</taxon>
        <taxon>Paraneoptera</taxon>
        <taxon>Hemiptera</taxon>
        <taxon>Sternorrhyncha</taxon>
        <taxon>Psylloidea</taxon>
        <taxon>Psyllidae</taxon>
        <taxon>Psyllinae</taxon>
        <taxon>Cacopsylla</taxon>
    </lineage>
</organism>
<dbReference type="CDD" id="cd18787">
    <property type="entry name" value="SF2_C_DEAD"/>
    <property type="match status" value="1"/>
</dbReference>
<feature type="short sequence motif" description="Q motif" evidence="9">
    <location>
        <begin position="10"/>
        <end position="38"/>
    </location>
</feature>
<dbReference type="AlphaFoldDB" id="A0A8D8T6M4"/>
<evidence type="ECO:0000256" key="7">
    <source>
        <dbReference type="ARBA" id="ARBA00038041"/>
    </source>
</evidence>
<dbReference type="GO" id="GO:0003723">
    <property type="term" value="F:RNA binding"/>
    <property type="evidence" value="ECO:0007669"/>
    <property type="project" value="UniProtKB-KW"/>
</dbReference>
<comment type="similarity">
    <text evidence="7">Belongs to the DEAD box helicase family. DDX56/DBP9 subfamily.</text>
</comment>
<sequence>MAENDQKDILNFHQMALDDRILKAIAKLGWLEPTLIQERAIPLILQNKDVLVRARTGSGKTGAFAIPMIQKIINMKQAALVQETKALVLSPSKELCNQLTKNINELTAKCSKDVSCVDISDQVDPSIHEPLLAERPDIVVATPARALLHLKAKTLQLQTSLDLLIIDEADLVFSFGYEEDMKAVMKYLPKLYQAVLASATLSEDVLSLKHLILHNPVILKLEEPAVAPVSQLAHYHILAEEDEKATILYTLLKLNLVQGKTIIFVNTVDKCYKLKLYLEQFKISTCVLNSELPAKARCHAVYQFNQGLYDVIIASDEKALETPQINSNNNNRKRKRDKESGVSRGIDFQFVSNVINFDFPLDIQCYVHRAGRTARGKNQGTALSFVSIREQDHMNEVNEYLMTNLQEDDFIIKPYQFNLDEVKGFEYRAKDAWRSVTKIAVREARLKEIKQEILNSQKLKNYFQDNPTDLESLRHDKALHTVRFQSHLADVPDYMVPSALRKLAKIEDDGNEDLTQEPITDEEYNKQYEEYRIKSRSMSEVVAKKKYKEKRRSAENAYHKKQANPLIGMKFSGLKKKG</sequence>
<reference evidence="13" key="1">
    <citation type="submission" date="2021-05" db="EMBL/GenBank/DDBJ databases">
        <authorList>
            <person name="Alioto T."/>
            <person name="Alioto T."/>
            <person name="Gomez Garrido J."/>
        </authorList>
    </citation>
    <scope>NUCLEOTIDE SEQUENCE</scope>
</reference>
<dbReference type="EMBL" id="HBUF01017600">
    <property type="protein sequence ID" value="CAG6610250.1"/>
    <property type="molecule type" value="Transcribed_RNA"/>
</dbReference>
<feature type="domain" description="Helicase ATP-binding" evidence="10">
    <location>
        <begin position="41"/>
        <end position="219"/>
    </location>
</feature>
<dbReference type="PROSITE" id="PS51195">
    <property type="entry name" value="Q_MOTIF"/>
    <property type="match status" value="1"/>
</dbReference>
<evidence type="ECO:0000256" key="1">
    <source>
        <dbReference type="ARBA" id="ARBA00012552"/>
    </source>
</evidence>
<dbReference type="SMART" id="SM00487">
    <property type="entry name" value="DEXDc"/>
    <property type="match status" value="1"/>
</dbReference>
<dbReference type="InterPro" id="IPR014014">
    <property type="entry name" value="RNA_helicase_DEAD_Q_motif"/>
</dbReference>
<dbReference type="EMBL" id="HBUF01258594">
    <property type="protein sequence ID" value="CAG6682267.1"/>
    <property type="molecule type" value="Transcribed_RNA"/>
</dbReference>
<feature type="domain" description="DEAD-box RNA helicase Q" evidence="12">
    <location>
        <begin position="10"/>
        <end position="38"/>
    </location>
</feature>
<dbReference type="EMBL" id="HBUF01342702">
    <property type="protein sequence ID" value="CAG6705742.1"/>
    <property type="molecule type" value="Transcribed_RNA"/>
</dbReference>
<evidence type="ECO:0000256" key="2">
    <source>
        <dbReference type="ARBA" id="ARBA00022741"/>
    </source>
</evidence>
<evidence type="ECO:0000256" key="9">
    <source>
        <dbReference type="PROSITE-ProRule" id="PRU00552"/>
    </source>
</evidence>
<dbReference type="PANTHER" id="PTHR47959:SF21">
    <property type="entry name" value="DEAD-BOX HELICASE 56"/>
    <property type="match status" value="1"/>
</dbReference>
<dbReference type="EMBL" id="HBUF01258596">
    <property type="protein sequence ID" value="CAG6682269.1"/>
    <property type="molecule type" value="Transcribed_RNA"/>
</dbReference>
<evidence type="ECO:0000259" key="11">
    <source>
        <dbReference type="PROSITE" id="PS51194"/>
    </source>
</evidence>
<name>A0A8D8T6M4_9HEMI</name>
<dbReference type="Gene3D" id="3.40.50.300">
    <property type="entry name" value="P-loop containing nucleotide triphosphate hydrolases"/>
    <property type="match status" value="2"/>
</dbReference>
<dbReference type="PANTHER" id="PTHR47959">
    <property type="entry name" value="ATP-DEPENDENT RNA HELICASE RHLE-RELATED"/>
    <property type="match status" value="1"/>
</dbReference>
<dbReference type="GO" id="GO:0005829">
    <property type="term" value="C:cytosol"/>
    <property type="evidence" value="ECO:0007669"/>
    <property type="project" value="TreeGrafter"/>
</dbReference>
<dbReference type="EMBL" id="HBUF01258597">
    <property type="protein sequence ID" value="CAG6682270.1"/>
    <property type="molecule type" value="Transcribed_RNA"/>
</dbReference>
<keyword evidence="4 13" id="KW-0347">Helicase</keyword>
<dbReference type="EMBL" id="HBUF01258598">
    <property type="protein sequence ID" value="CAG6682271.1"/>
    <property type="molecule type" value="Transcribed_RNA"/>
</dbReference>
<dbReference type="PROSITE" id="PS51194">
    <property type="entry name" value="HELICASE_CTER"/>
    <property type="match status" value="1"/>
</dbReference>
<dbReference type="InterPro" id="IPR027417">
    <property type="entry name" value="P-loop_NTPase"/>
</dbReference>
<keyword evidence="5" id="KW-0067">ATP-binding</keyword>
<dbReference type="InterPro" id="IPR001650">
    <property type="entry name" value="Helicase_C-like"/>
</dbReference>
<accession>A0A8D8T6M4</accession>
<dbReference type="SMART" id="SM00490">
    <property type="entry name" value="HELICc"/>
    <property type="match status" value="1"/>
</dbReference>
<evidence type="ECO:0000256" key="3">
    <source>
        <dbReference type="ARBA" id="ARBA00022801"/>
    </source>
</evidence>
<keyword evidence="6" id="KW-0694">RNA-binding</keyword>
<evidence type="ECO:0000256" key="5">
    <source>
        <dbReference type="ARBA" id="ARBA00022840"/>
    </source>
</evidence>
<evidence type="ECO:0000256" key="6">
    <source>
        <dbReference type="ARBA" id="ARBA00022884"/>
    </source>
</evidence>
<dbReference type="EMBL" id="HBUF01258595">
    <property type="protein sequence ID" value="CAG6682268.1"/>
    <property type="molecule type" value="Transcribed_RNA"/>
</dbReference>
<evidence type="ECO:0000256" key="4">
    <source>
        <dbReference type="ARBA" id="ARBA00022806"/>
    </source>
</evidence>
<feature type="domain" description="Helicase C-terminal" evidence="11">
    <location>
        <begin position="250"/>
        <end position="416"/>
    </location>
</feature>
<dbReference type="GO" id="GO:0003724">
    <property type="term" value="F:RNA helicase activity"/>
    <property type="evidence" value="ECO:0007669"/>
    <property type="project" value="UniProtKB-EC"/>
</dbReference>
<proteinExistence type="inferred from homology"/>
<comment type="catalytic activity">
    <reaction evidence="8">
        <text>ATP + H2O = ADP + phosphate + H(+)</text>
        <dbReference type="Rhea" id="RHEA:13065"/>
        <dbReference type="ChEBI" id="CHEBI:15377"/>
        <dbReference type="ChEBI" id="CHEBI:15378"/>
        <dbReference type="ChEBI" id="CHEBI:30616"/>
        <dbReference type="ChEBI" id="CHEBI:43474"/>
        <dbReference type="ChEBI" id="CHEBI:456216"/>
        <dbReference type="EC" id="3.6.4.13"/>
    </reaction>
</comment>
<dbReference type="GO" id="GO:0016787">
    <property type="term" value="F:hydrolase activity"/>
    <property type="evidence" value="ECO:0007669"/>
    <property type="project" value="UniProtKB-KW"/>
</dbReference>
<dbReference type="Pfam" id="PF00270">
    <property type="entry name" value="DEAD"/>
    <property type="match status" value="1"/>
</dbReference>
<dbReference type="InterPro" id="IPR011545">
    <property type="entry name" value="DEAD/DEAH_box_helicase_dom"/>
</dbReference>
<dbReference type="PROSITE" id="PS51192">
    <property type="entry name" value="HELICASE_ATP_BIND_1"/>
    <property type="match status" value="1"/>
</dbReference>
<dbReference type="GO" id="GO:0005524">
    <property type="term" value="F:ATP binding"/>
    <property type="evidence" value="ECO:0007669"/>
    <property type="project" value="UniProtKB-KW"/>
</dbReference>
<dbReference type="EMBL" id="HBUF01017599">
    <property type="protein sequence ID" value="CAG6610249.1"/>
    <property type="molecule type" value="Transcribed_RNA"/>
</dbReference>
<protein>
    <recommendedName>
        <fullName evidence="1">RNA helicase</fullName>
        <ecNumber evidence="1">3.6.4.13</ecNumber>
    </recommendedName>
</protein>
<dbReference type="EMBL" id="HBUF01625433">
    <property type="protein sequence ID" value="CAG6781967.1"/>
    <property type="molecule type" value="Transcribed_RNA"/>
</dbReference>
<evidence type="ECO:0000259" key="10">
    <source>
        <dbReference type="PROSITE" id="PS51192"/>
    </source>
</evidence>
<keyword evidence="2" id="KW-0547">Nucleotide-binding</keyword>
<dbReference type="Pfam" id="PF00271">
    <property type="entry name" value="Helicase_C"/>
    <property type="match status" value="1"/>
</dbReference>